<keyword evidence="3" id="KW-1185">Reference proteome</keyword>
<accession>A0A5N6R9B0</accession>
<dbReference type="OrthoDB" id="414698at2759"/>
<dbReference type="Pfam" id="PF03959">
    <property type="entry name" value="FSH1"/>
    <property type="match status" value="1"/>
</dbReference>
<dbReference type="Proteomes" id="UP000327013">
    <property type="component" value="Chromosome 5"/>
</dbReference>
<organism evidence="2 3">
    <name type="scientific">Carpinus fangiana</name>
    <dbReference type="NCBI Taxonomy" id="176857"/>
    <lineage>
        <taxon>Eukaryota</taxon>
        <taxon>Viridiplantae</taxon>
        <taxon>Streptophyta</taxon>
        <taxon>Embryophyta</taxon>
        <taxon>Tracheophyta</taxon>
        <taxon>Spermatophyta</taxon>
        <taxon>Magnoliopsida</taxon>
        <taxon>eudicotyledons</taxon>
        <taxon>Gunneridae</taxon>
        <taxon>Pentapetalae</taxon>
        <taxon>rosids</taxon>
        <taxon>fabids</taxon>
        <taxon>Fagales</taxon>
        <taxon>Betulaceae</taxon>
        <taxon>Carpinus</taxon>
    </lineage>
</organism>
<dbReference type="InterPro" id="IPR005645">
    <property type="entry name" value="FSH-like_dom"/>
</dbReference>
<dbReference type="Gene3D" id="3.40.50.1820">
    <property type="entry name" value="alpha/beta hydrolase"/>
    <property type="match status" value="1"/>
</dbReference>
<proteinExistence type="predicted"/>
<evidence type="ECO:0000313" key="3">
    <source>
        <dbReference type="Proteomes" id="UP000327013"/>
    </source>
</evidence>
<dbReference type="EMBL" id="CM017325">
    <property type="protein sequence ID" value="KAE8056983.1"/>
    <property type="molecule type" value="Genomic_DNA"/>
</dbReference>
<sequence>MGSEGEIVRKPRFLCLHGFRTSGEILKKQLGKWPESVLQKIDLVFADGPFPSQGKSDVEEIFDPPYYEWFQFNKEFTEYTNFDECLAFIEDFMIKHGPFDGLLGFSQGAILSAGLPGLQAKGVALTKVPKIKFLVVIGGAKFKASSVAENAYSSPIQCPSLHFLGETDFLKPYGKELLESCVDSVVVHHPKGHTIPRLDEKSLQTVESFIERIQRMLSEKEE</sequence>
<dbReference type="AlphaFoldDB" id="A0A5N6R9B0"/>
<dbReference type="PANTHER" id="PTHR22778">
    <property type="entry name" value="OVARIAN CANCER GENE-2 PROTEIN-RELATED"/>
    <property type="match status" value="1"/>
</dbReference>
<name>A0A5N6R9B0_9ROSI</name>
<evidence type="ECO:0000259" key="1">
    <source>
        <dbReference type="Pfam" id="PF03959"/>
    </source>
</evidence>
<dbReference type="PANTHER" id="PTHR22778:SF51">
    <property type="entry name" value="DIHYDROFOLATE REDUCTASE"/>
    <property type="match status" value="1"/>
</dbReference>
<dbReference type="FunFam" id="3.40.50.1820:FF:000133">
    <property type="entry name" value="esterase AGAP003155"/>
    <property type="match status" value="1"/>
</dbReference>
<feature type="domain" description="Serine hydrolase" evidence="1">
    <location>
        <begin position="9"/>
        <end position="201"/>
    </location>
</feature>
<dbReference type="InterPro" id="IPR029058">
    <property type="entry name" value="AB_hydrolase_fold"/>
</dbReference>
<dbReference type="SUPFAM" id="SSF53474">
    <property type="entry name" value="alpha/beta-Hydrolases"/>
    <property type="match status" value="1"/>
</dbReference>
<reference evidence="2 3" key="1">
    <citation type="submission" date="2019-06" db="EMBL/GenBank/DDBJ databases">
        <title>A chromosomal-level reference genome of Carpinus fangiana (Coryloideae, Betulaceae).</title>
        <authorList>
            <person name="Yang X."/>
            <person name="Wang Z."/>
            <person name="Zhang L."/>
            <person name="Hao G."/>
            <person name="Liu J."/>
            <person name="Yang Y."/>
        </authorList>
    </citation>
    <scope>NUCLEOTIDE SEQUENCE [LARGE SCALE GENOMIC DNA]</scope>
    <source>
        <strain evidence="2">Cfa_2016G</strain>
        <tissue evidence="2">Leaf</tissue>
    </source>
</reference>
<gene>
    <name evidence="2" type="ORF">FH972_013709</name>
</gene>
<evidence type="ECO:0000313" key="2">
    <source>
        <dbReference type="EMBL" id="KAE8056983.1"/>
    </source>
</evidence>
<protein>
    <recommendedName>
        <fullName evidence="1">Serine hydrolase domain-containing protein</fullName>
    </recommendedName>
</protein>